<accession>A0ABT1GZV6</accession>
<evidence type="ECO:0000313" key="2">
    <source>
        <dbReference type="EMBL" id="MCP2160481.1"/>
    </source>
</evidence>
<keyword evidence="3" id="KW-1185">Reference proteome</keyword>
<proteinExistence type="predicted"/>
<feature type="region of interest" description="Disordered" evidence="1">
    <location>
        <begin position="61"/>
        <end position="101"/>
    </location>
</feature>
<dbReference type="EMBL" id="JAMTCG010000003">
    <property type="protein sequence ID" value="MCP2160481.1"/>
    <property type="molecule type" value="Genomic_DNA"/>
</dbReference>
<gene>
    <name evidence="2" type="ORF">LX12_001668</name>
</gene>
<evidence type="ECO:0000313" key="3">
    <source>
        <dbReference type="Proteomes" id="UP001205740"/>
    </source>
</evidence>
<comment type="caution">
    <text evidence="2">The sequence shown here is derived from an EMBL/GenBank/DDBJ whole genome shotgun (WGS) entry which is preliminary data.</text>
</comment>
<dbReference type="Proteomes" id="UP001205740">
    <property type="component" value="Unassembled WGS sequence"/>
</dbReference>
<evidence type="ECO:0000256" key="1">
    <source>
        <dbReference type="SAM" id="MobiDB-lite"/>
    </source>
</evidence>
<name>A0ABT1GZV6_9NOCA</name>
<dbReference type="RefSeq" id="WP_253654073.1">
    <property type="nucleotide sequence ID" value="NZ_BAAAOE010000003.1"/>
</dbReference>
<organism evidence="2 3">
    <name type="scientific">Williamsia serinedens</name>
    <dbReference type="NCBI Taxonomy" id="391736"/>
    <lineage>
        <taxon>Bacteria</taxon>
        <taxon>Bacillati</taxon>
        <taxon>Actinomycetota</taxon>
        <taxon>Actinomycetes</taxon>
        <taxon>Mycobacteriales</taxon>
        <taxon>Nocardiaceae</taxon>
        <taxon>Williamsia</taxon>
    </lineage>
</organism>
<sequence>MVGRFERNKDLLQEAVESTATHVGRIATIITGAVADITREIGDLVTDGLEMRDAARRAELDAADDAPALPPARKGRASLLDDLDVSERRDDREDDVDDHRV</sequence>
<feature type="compositionally biased region" description="Basic and acidic residues" evidence="1">
    <location>
        <begin position="85"/>
        <end position="101"/>
    </location>
</feature>
<protein>
    <submittedName>
        <fullName evidence="2">Uncharacterized protein</fullName>
    </submittedName>
</protein>
<reference evidence="2 3" key="1">
    <citation type="submission" date="2022-06" db="EMBL/GenBank/DDBJ databases">
        <title>Genomic Encyclopedia of Archaeal and Bacterial Type Strains, Phase II (KMG-II): from individual species to whole genera.</title>
        <authorList>
            <person name="Goeker M."/>
        </authorList>
    </citation>
    <scope>NUCLEOTIDE SEQUENCE [LARGE SCALE GENOMIC DNA]</scope>
    <source>
        <strain evidence="2 3">DSM 45037</strain>
    </source>
</reference>